<accession>A0A1N6HG06</accession>
<evidence type="ECO:0000256" key="1">
    <source>
        <dbReference type="ARBA" id="ARBA00004514"/>
    </source>
</evidence>
<dbReference type="InterPro" id="IPR036584">
    <property type="entry name" value="FliS_sf"/>
</dbReference>
<keyword evidence="6" id="KW-0969">Cilium</keyword>
<keyword evidence="7" id="KW-1185">Reference proteome</keyword>
<reference evidence="7" key="1">
    <citation type="submission" date="2016-11" db="EMBL/GenBank/DDBJ databases">
        <authorList>
            <person name="Varghese N."/>
            <person name="Submissions S."/>
        </authorList>
    </citation>
    <scope>NUCLEOTIDE SEQUENCE [LARGE SCALE GENOMIC DNA]</scope>
    <source>
        <strain evidence="7">DSM 17456</strain>
    </source>
</reference>
<evidence type="ECO:0000256" key="2">
    <source>
        <dbReference type="ARBA" id="ARBA00008787"/>
    </source>
</evidence>
<evidence type="ECO:0000313" key="7">
    <source>
        <dbReference type="Proteomes" id="UP000184694"/>
    </source>
</evidence>
<dbReference type="RefSeq" id="WP_074216954.1">
    <property type="nucleotide sequence ID" value="NZ_FSRG01000005.1"/>
</dbReference>
<dbReference type="CDD" id="cd16098">
    <property type="entry name" value="FliS"/>
    <property type="match status" value="1"/>
</dbReference>
<dbReference type="PANTHER" id="PTHR34773:SF1">
    <property type="entry name" value="FLAGELLAR SECRETION CHAPERONE FLIS"/>
    <property type="match status" value="1"/>
</dbReference>
<keyword evidence="6" id="KW-0282">Flagellum</keyword>
<dbReference type="SUPFAM" id="SSF101116">
    <property type="entry name" value="Flagellar export chaperone FliS"/>
    <property type="match status" value="1"/>
</dbReference>
<protein>
    <submittedName>
        <fullName evidence="6">Flagellar biosynthetic protein FliS</fullName>
    </submittedName>
</protein>
<comment type="subcellular location">
    <subcellularLocation>
        <location evidence="1">Cytoplasm</location>
        <location evidence="1">Cytosol</location>
    </subcellularLocation>
</comment>
<dbReference type="EMBL" id="FSRG01000005">
    <property type="protein sequence ID" value="SIO18798.1"/>
    <property type="molecule type" value="Genomic_DNA"/>
</dbReference>
<organism evidence="6 7">
    <name type="scientific">Halodesulfovibrio marinisediminis DSM 17456</name>
    <dbReference type="NCBI Taxonomy" id="1121457"/>
    <lineage>
        <taxon>Bacteria</taxon>
        <taxon>Pseudomonadati</taxon>
        <taxon>Thermodesulfobacteriota</taxon>
        <taxon>Desulfovibrionia</taxon>
        <taxon>Desulfovibrionales</taxon>
        <taxon>Desulfovibrionaceae</taxon>
        <taxon>Halodesulfovibrio</taxon>
    </lineage>
</organism>
<dbReference type="GO" id="GO:0044780">
    <property type="term" value="P:bacterial-type flagellum assembly"/>
    <property type="evidence" value="ECO:0007669"/>
    <property type="project" value="InterPro"/>
</dbReference>
<keyword evidence="4" id="KW-1005">Bacterial flagellum biogenesis</keyword>
<dbReference type="NCBIfam" id="TIGR00208">
    <property type="entry name" value="fliS"/>
    <property type="match status" value="1"/>
</dbReference>
<evidence type="ECO:0000256" key="4">
    <source>
        <dbReference type="ARBA" id="ARBA00022795"/>
    </source>
</evidence>
<proteinExistence type="inferred from homology"/>
<dbReference type="STRING" id="1121457.SAMN02745161_2191"/>
<dbReference type="Pfam" id="PF02561">
    <property type="entry name" value="FliS"/>
    <property type="match status" value="1"/>
</dbReference>
<name>A0A1N6HG06_9BACT</name>
<gene>
    <name evidence="6" type="ORF">SAMN02745161_2191</name>
</gene>
<evidence type="ECO:0000313" key="6">
    <source>
        <dbReference type="EMBL" id="SIO18798.1"/>
    </source>
</evidence>
<dbReference type="AlphaFoldDB" id="A0A1N6HG06"/>
<comment type="similarity">
    <text evidence="2">Belongs to the FliS family.</text>
</comment>
<dbReference type="GO" id="GO:0071973">
    <property type="term" value="P:bacterial-type flagellum-dependent cell motility"/>
    <property type="evidence" value="ECO:0007669"/>
    <property type="project" value="TreeGrafter"/>
</dbReference>
<keyword evidence="5" id="KW-0143">Chaperone</keyword>
<keyword evidence="6" id="KW-0966">Cell projection</keyword>
<dbReference type="PANTHER" id="PTHR34773">
    <property type="entry name" value="FLAGELLAR SECRETION CHAPERONE FLIS"/>
    <property type="match status" value="1"/>
</dbReference>
<dbReference type="Gene3D" id="1.20.120.340">
    <property type="entry name" value="Flagellar protein FliS"/>
    <property type="match status" value="1"/>
</dbReference>
<evidence type="ECO:0000256" key="5">
    <source>
        <dbReference type="ARBA" id="ARBA00023186"/>
    </source>
</evidence>
<dbReference type="InterPro" id="IPR003713">
    <property type="entry name" value="FliS"/>
</dbReference>
<dbReference type="GO" id="GO:0005829">
    <property type="term" value="C:cytosol"/>
    <property type="evidence" value="ECO:0007669"/>
    <property type="project" value="UniProtKB-SubCell"/>
</dbReference>
<keyword evidence="3" id="KW-0963">Cytoplasm</keyword>
<sequence>MKTAAQAYFSTQVSTTSQGQLLIMLYEGCIKFLNQAKTSIEEKDVAKKGMLITRAMDIINELDSSLNAEAGGEIAKNLHELYHFCNTRLLKANLMMDTTCIDEVIKIIDGIRDAYAQIIDTPEAIEAMKNNSAMPSKQTTAHANSGVFNQQPVKPAAQPAKRVGAAMYQKMATSA</sequence>
<dbReference type="OrthoDB" id="5343669at2"/>
<evidence type="ECO:0000256" key="3">
    <source>
        <dbReference type="ARBA" id="ARBA00022490"/>
    </source>
</evidence>
<dbReference type="Proteomes" id="UP000184694">
    <property type="component" value="Unassembled WGS sequence"/>
</dbReference>